<dbReference type="EMBL" id="CP033928">
    <property type="protein sequence ID" value="AZA60208.1"/>
    <property type="molecule type" value="Genomic_DNA"/>
</dbReference>
<evidence type="ECO:0000313" key="1">
    <source>
        <dbReference type="EMBL" id="AZA60208.1"/>
    </source>
</evidence>
<dbReference type="Proteomes" id="UP000269076">
    <property type="component" value="Chromosome"/>
</dbReference>
<accession>A0A3G6N199</accession>
<dbReference type="InterPro" id="IPR027417">
    <property type="entry name" value="P-loop_NTPase"/>
</dbReference>
<gene>
    <name evidence="1" type="ORF">EG340_03765</name>
</gene>
<name>A0A3G6N199_9FLAO</name>
<dbReference type="RefSeq" id="WP_123885262.1">
    <property type="nucleotide sequence ID" value="NZ_CP033928.1"/>
</dbReference>
<organism evidence="1 2">
    <name type="scientific">Chryseobacterium indoltheticum</name>
    <dbReference type="NCBI Taxonomy" id="254"/>
    <lineage>
        <taxon>Bacteria</taxon>
        <taxon>Pseudomonadati</taxon>
        <taxon>Bacteroidota</taxon>
        <taxon>Flavobacteriia</taxon>
        <taxon>Flavobacteriales</taxon>
        <taxon>Weeksellaceae</taxon>
        <taxon>Chryseobacterium group</taxon>
        <taxon>Chryseobacterium</taxon>
    </lineage>
</organism>
<proteinExistence type="predicted"/>
<dbReference type="SUPFAM" id="SSF52540">
    <property type="entry name" value="P-loop containing nucleoside triphosphate hydrolases"/>
    <property type="match status" value="1"/>
</dbReference>
<protein>
    <recommendedName>
        <fullName evidence="3">ATPase AAA-type core domain-containing protein</fullName>
    </recommendedName>
</protein>
<sequence>MSLKIIGVQPLIDCSDSIIKNLSVNLFYPLDNNYVFSIKTEKISRKQFQKVPDNFFFSGKKKSSLQDVNIQAIVGKNGKGKSSIVELIIRILNNFYKQYRIGKVTDSLLFVEDLHANLFFEVNGRLGKIYVDSRKLKKNLGDNGIIAKFFIEENLIFDSVQNNNPELYREEIIDLEDLFFTMYVNYSLYGLDDRDYIKECGYVANDDENQISWLTQLFHKNDGYQTPIVLHPFREGGQVHIRNEKYLVSQRLLSLILDALKSEFHLTEDLIVDKIKLTFKKQDALEKYLDQLINSRNLETSSYNEVESILISSPSKVSKQETVESINQYYIFLHQNRILLDKFKEIITKKKIRRFSVTDRSTYSDLTHINIASFSRLLGIVISKDSDYKSIYLQLMKDVDDEELKYKIKYILTEIGDFNFYIYNLFQTLTIYFVFWKKHFKLLDNNNIFRYKRYHLERNLFYYCLVKSHKSIGYPKYDAYNRGSTIIYFAAKLCLDKKNTINPHSEFLEKLVSTDDSHISLKLRQAQKLLHLCLHQSNSELVKFYKKFLDKSDYADITDFNNAINQALRSEKNTSRLTYLPPQVFETEIFLKSVTATDKDININTLSSGEYQKNSIISSLVYHLKNIDSVQYEKKIKMKSIGAIEIAPTYSFNNINVFLDEIELYFHPEYQRVFISDLLKQLSDISFRNIKNINFLFITHSPFILSDLPQQNILFLNDNAKPEIFSESYNTFGGNIHDLLSHNFFLKNGVIGEFALDKINNIIKQLNSNKIKLMEEKEKDTLLKNIFLIGENFLRNKLLDMYYTKFDKQKRIEELEAELLKLKEND</sequence>
<dbReference type="AlphaFoldDB" id="A0A3G6N199"/>
<evidence type="ECO:0008006" key="3">
    <source>
        <dbReference type="Google" id="ProtNLM"/>
    </source>
</evidence>
<evidence type="ECO:0000313" key="2">
    <source>
        <dbReference type="Proteomes" id="UP000269076"/>
    </source>
</evidence>
<reference evidence="1 2" key="1">
    <citation type="submission" date="2018-11" db="EMBL/GenBank/DDBJ databases">
        <title>Proposal to divide the Flavobacteriaceae and reorganize its genera based on Amino Acid Identity values calculated from whole genome sequences.</title>
        <authorList>
            <person name="Nicholson A.C."/>
            <person name="Gulvik C.A."/>
            <person name="Whitney A.M."/>
            <person name="Humrighouse B.W."/>
            <person name="Bell M."/>
            <person name="Holmes B."/>
            <person name="Steigerwalt A."/>
            <person name="Villarma A."/>
            <person name="Sheth M."/>
            <person name="Batra D."/>
            <person name="Pryor J."/>
            <person name="Bernardet J.-F."/>
            <person name="Hugo C."/>
            <person name="Kampfer P."/>
            <person name="Newman J."/>
            <person name="Mcquiston J.R."/>
        </authorList>
    </citation>
    <scope>NUCLEOTIDE SEQUENCE [LARGE SCALE GENOMIC DNA]</scope>
    <source>
        <strain evidence="1 2">G0211</strain>
    </source>
</reference>